<organism evidence="3 4">
    <name type="scientific">Helianthus annuus</name>
    <name type="common">Common sunflower</name>
    <dbReference type="NCBI Taxonomy" id="4232"/>
    <lineage>
        <taxon>Eukaryota</taxon>
        <taxon>Viridiplantae</taxon>
        <taxon>Streptophyta</taxon>
        <taxon>Embryophyta</taxon>
        <taxon>Tracheophyta</taxon>
        <taxon>Spermatophyta</taxon>
        <taxon>Magnoliopsida</taxon>
        <taxon>eudicotyledons</taxon>
        <taxon>Gunneridae</taxon>
        <taxon>Pentapetalae</taxon>
        <taxon>asterids</taxon>
        <taxon>campanulids</taxon>
        <taxon>Asterales</taxon>
        <taxon>Asteraceae</taxon>
        <taxon>Asteroideae</taxon>
        <taxon>Heliantheae alliance</taxon>
        <taxon>Heliantheae</taxon>
        <taxon>Helianthus</taxon>
    </lineage>
</organism>
<dbReference type="Gramene" id="mRNA:HanXRQr2_Chr04g0162531">
    <property type="protein sequence ID" value="mRNA:HanXRQr2_Chr04g0162531"/>
    <property type="gene ID" value="HanXRQr2_Chr04g0162531"/>
</dbReference>
<protein>
    <submittedName>
        <fullName evidence="3">Uncharacterized protein</fullName>
    </submittedName>
</protein>
<dbReference type="AlphaFoldDB" id="A0A9K3J7Y2"/>
<evidence type="ECO:0000313" key="3">
    <source>
        <dbReference type="EMBL" id="KAF5809867.1"/>
    </source>
</evidence>
<name>A0A9K3J7Y2_HELAN</name>
<reference evidence="3" key="2">
    <citation type="submission" date="2020-06" db="EMBL/GenBank/DDBJ databases">
        <title>Helianthus annuus Genome sequencing and assembly Release 2.</title>
        <authorList>
            <person name="Gouzy J."/>
            <person name="Langlade N."/>
            <person name="Munos S."/>
        </authorList>
    </citation>
    <scope>NUCLEOTIDE SEQUENCE</scope>
    <source>
        <tissue evidence="3">Leaves</tissue>
    </source>
</reference>
<dbReference type="Proteomes" id="UP000215914">
    <property type="component" value="Unassembled WGS sequence"/>
</dbReference>
<keyword evidence="2" id="KW-1133">Transmembrane helix</keyword>
<evidence type="ECO:0000256" key="2">
    <source>
        <dbReference type="SAM" id="Phobius"/>
    </source>
</evidence>
<evidence type="ECO:0000256" key="1">
    <source>
        <dbReference type="SAM" id="MobiDB-lite"/>
    </source>
</evidence>
<proteinExistence type="predicted"/>
<comment type="caution">
    <text evidence="3">The sequence shown here is derived from an EMBL/GenBank/DDBJ whole genome shotgun (WGS) entry which is preliminary data.</text>
</comment>
<keyword evidence="4" id="KW-1185">Reference proteome</keyword>
<feature type="transmembrane region" description="Helical" evidence="2">
    <location>
        <begin position="21"/>
        <end position="41"/>
    </location>
</feature>
<sequence length="59" mass="6924">MVVAYDGRRDRRKERERGNRHCQWGSDGSAAMMAAVVLLIPTNFYEWNGFMKRTEDQTD</sequence>
<reference evidence="3" key="1">
    <citation type="journal article" date="2017" name="Nature">
        <title>The sunflower genome provides insights into oil metabolism, flowering and Asterid evolution.</title>
        <authorList>
            <person name="Badouin H."/>
            <person name="Gouzy J."/>
            <person name="Grassa C.J."/>
            <person name="Murat F."/>
            <person name="Staton S.E."/>
            <person name="Cottret L."/>
            <person name="Lelandais-Briere C."/>
            <person name="Owens G.L."/>
            <person name="Carrere S."/>
            <person name="Mayjonade B."/>
            <person name="Legrand L."/>
            <person name="Gill N."/>
            <person name="Kane N.C."/>
            <person name="Bowers J.E."/>
            <person name="Hubner S."/>
            <person name="Bellec A."/>
            <person name="Berard A."/>
            <person name="Berges H."/>
            <person name="Blanchet N."/>
            <person name="Boniface M.C."/>
            <person name="Brunel D."/>
            <person name="Catrice O."/>
            <person name="Chaidir N."/>
            <person name="Claudel C."/>
            <person name="Donnadieu C."/>
            <person name="Faraut T."/>
            <person name="Fievet G."/>
            <person name="Helmstetter N."/>
            <person name="King M."/>
            <person name="Knapp S.J."/>
            <person name="Lai Z."/>
            <person name="Le Paslier M.C."/>
            <person name="Lippi Y."/>
            <person name="Lorenzon L."/>
            <person name="Mandel J.R."/>
            <person name="Marage G."/>
            <person name="Marchand G."/>
            <person name="Marquand E."/>
            <person name="Bret-Mestries E."/>
            <person name="Morien E."/>
            <person name="Nambeesan S."/>
            <person name="Nguyen T."/>
            <person name="Pegot-Espagnet P."/>
            <person name="Pouilly N."/>
            <person name="Raftis F."/>
            <person name="Sallet E."/>
            <person name="Schiex T."/>
            <person name="Thomas J."/>
            <person name="Vandecasteele C."/>
            <person name="Vares D."/>
            <person name="Vear F."/>
            <person name="Vautrin S."/>
            <person name="Crespi M."/>
            <person name="Mangin B."/>
            <person name="Burke J.M."/>
            <person name="Salse J."/>
            <person name="Munos S."/>
            <person name="Vincourt P."/>
            <person name="Rieseberg L.H."/>
            <person name="Langlade N.B."/>
        </authorList>
    </citation>
    <scope>NUCLEOTIDE SEQUENCE</scope>
    <source>
        <tissue evidence="3">Leaves</tissue>
    </source>
</reference>
<evidence type="ECO:0000313" key="4">
    <source>
        <dbReference type="Proteomes" id="UP000215914"/>
    </source>
</evidence>
<dbReference type="EMBL" id="MNCJ02000319">
    <property type="protein sequence ID" value="KAF5809867.1"/>
    <property type="molecule type" value="Genomic_DNA"/>
</dbReference>
<feature type="compositionally biased region" description="Basic and acidic residues" evidence="1">
    <location>
        <begin position="1"/>
        <end position="19"/>
    </location>
</feature>
<keyword evidence="2" id="KW-0812">Transmembrane</keyword>
<feature type="region of interest" description="Disordered" evidence="1">
    <location>
        <begin position="1"/>
        <end position="23"/>
    </location>
</feature>
<accession>A0A9K3J7Y2</accession>
<keyword evidence="2" id="KW-0472">Membrane</keyword>
<gene>
    <name evidence="3" type="ORF">HanXRQr2_Chr04g0162531</name>
</gene>